<evidence type="ECO:0000313" key="2">
    <source>
        <dbReference type="Proteomes" id="UP001180020"/>
    </source>
</evidence>
<reference evidence="1" key="2">
    <citation type="submission" date="2023-06" db="EMBL/GenBank/DDBJ databases">
        <authorList>
            <person name="Ma L."/>
            <person name="Liu K.-W."/>
            <person name="Li Z."/>
            <person name="Hsiao Y.-Y."/>
            <person name="Qi Y."/>
            <person name="Fu T."/>
            <person name="Tang G."/>
            <person name="Zhang D."/>
            <person name="Sun W.-H."/>
            <person name="Liu D.-K."/>
            <person name="Li Y."/>
            <person name="Chen G.-Z."/>
            <person name="Liu X.-D."/>
            <person name="Liao X.-Y."/>
            <person name="Jiang Y.-T."/>
            <person name="Yu X."/>
            <person name="Hao Y."/>
            <person name="Huang J."/>
            <person name="Zhao X.-W."/>
            <person name="Ke S."/>
            <person name="Chen Y.-Y."/>
            <person name="Wu W.-L."/>
            <person name="Hsu J.-L."/>
            <person name="Lin Y.-F."/>
            <person name="Huang M.-D."/>
            <person name="Li C.-Y."/>
            <person name="Huang L."/>
            <person name="Wang Z.-W."/>
            <person name="Zhao X."/>
            <person name="Zhong W.-Y."/>
            <person name="Peng D.-H."/>
            <person name="Ahmad S."/>
            <person name="Lan S."/>
            <person name="Zhang J.-S."/>
            <person name="Tsai W.-C."/>
            <person name="Van De Peer Y."/>
            <person name="Liu Z.-J."/>
        </authorList>
    </citation>
    <scope>NUCLEOTIDE SEQUENCE</scope>
    <source>
        <strain evidence="1">CP</strain>
        <tissue evidence="1">Leaves</tissue>
    </source>
</reference>
<comment type="caution">
    <text evidence="1">The sequence shown here is derived from an EMBL/GenBank/DDBJ whole genome shotgun (WGS) entry which is preliminary data.</text>
</comment>
<name>A0AAV9CGT5_ACOCL</name>
<accession>A0AAV9CGT5</accession>
<proteinExistence type="predicted"/>
<reference evidence="1" key="1">
    <citation type="journal article" date="2023" name="Nat. Commun.">
        <title>Diploid and tetraploid genomes of Acorus and the evolution of monocots.</title>
        <authorList>
            <person name="Ma L."/>
            <person name="Liu K.W."/>
            <person name="Li Z."/>
            <person name="Hsiao Y.Y."/>
            <person name="Qi Y."/>
            <person name="Fu T."/>
            <person name="Tang G.D."/>
            <person name="Zhang D."/>
            <person name="Sun W.H."/>
            <person name="Liu D.K."/>
            <person name="Li Y."/>
            <person name="Chen G.Z."/>
            <person name="Liu X.D."/>
            <person name="Liao X.Y."/>
            <person name="Jiang Y.T."/>
            <person name="Yu X."/>
            <person name="Hao Y."/>
            <person name="Huang J."/>
            <person name="Zhao X.W."/>
            <person name="Ke S."/>
            <person name="Chen Y.Y."/>
            <person name="Wu W.L."/>
            <person name="Hsu J.L."/>
            <person name="Lin Y.F."/>
            <person name="Huang M.D."/>
            <person name="Li C.Y."/>
            <person name="Huang L."/>
            <person name="Wang Z.W."/>
            <person name="Zhao X."/>
            <person name="Zhong W.Y."/>
            <person name="Peng D.H."/>
            <person name="Ahmad S."/>
            <person name="Lan S."/>
            <person name="Zhang J.S."/>
            <person name="Tsai W.C."/>
            <person name="Van de Peer Y."/>
            <person name="Liu Z.J."/>
        </authorList>
    </citation>
    <scope>NUCLEOTIDE SEQUENCE</scope>
    <source>
        <strain evidence="1">CP</strain>
    </source>
</reference>
<gene>
    <name evidence="1" type="ORF">QJS10_CPB19g00726</name>
</gene>
<keyword evidence="2" id="KW-1185">Reference proteome</keyword>
<evidence type="ECO:0000313" key="1">
    <source>
        <dbReference type="EMBL" id="KAK1287716.1"/>
    </source>
</evidence>
<sequence>MLLHANYGFTIFAKCILKFIHKEASRLGPEYQMVRITVKLDDITKLKYEEGSVLAKCATLGLETVEHNSSLGVDEDTMCSIYLERLFMDDFTNNEAVIIMCAYVSWKLY</sequence>
<dbReference type="EMBL" id="JAUJYO010000019">
    <property type="protein sequence ID" value="KAK1287716.1"/>
    <property type="molecule type" value="Genomic_DNA"/>
</dbReference>
<dbReference type="Proteomes" id="UP001180020">
    <property type="component" value="Unassembled WGS sequence"/>
</dbReference>
<dbReference type="AlphaFoldDB" id="A0AAV9CGT5"/>
<protein>
    <submittedName>
        <fullName evidence="1">Uncharacterized protein</fullName>
    </submittedName>
</protein>
<organism evidence="1 2">
    <name type="scientific">Acorus calamus</name>
    <name type="common">Sweet flag</name>
    <dbReference type="NCBI Taxonomy" id="4465"/>
    <lineage>
        <taxon>Eukaryota</taxon>
        <taxon>Viridiplantae</taxon>
        <taxon>Streptophyta</taxon>
        <taxon>Embryophyta</taxon>
        <taxon>Tracheophyta</taxon>
        <taxon>Spermatophyta</taxon>
        <taxon>Magnoliopsida</taxon>
        <taxon>Liliopsida</taxon>
        <taxon>Acoraceae</taxon>
        <taxon>Acorus</taxon>
    </lineage>
</organism>